<protein>
    <submittedName>
        <fullName evidence="5">Uncharacterized protein</fullName>
    </submittedName>
</protein>
<dbReference type="Pfam" id="PF13857">
    <property type="entry name" value="Ank_5"/>
    <property type="match status" value="1"/>
</dbReference>
<dbReference type="Proteomes" id="UP000612055">
    <property type="component" value="Unassembled WGS sequence"/>
</dbReference>
<dbReference type="SUPFAM" id="SSF48403">
    <property type="entry name" value="Ankyrin repeat"/>
    <property type="match status" value="2"/>
</dbReference>
<reference evidence="5" key="1">
    <citation type="journal article" date="2020" name="bioRxiv">
        <title>Comparative genomics of Chlamydomonas.</title>
        <authorList>
            <person name="Craig R.J."/>
            <person name="Hasan A.R."/>
            <person name="Ness R.W."/>
            <person name="Keightley P.D."/>
        </authorList>
    </citation>
    <scope>NUCLEOTIDE SEQUENCE</scope>
    <source>
        <strain evidence="5">CCAP 11/70</strain>
    </source>
</reference>
<dbReference type="OrthoDB" id="590877at2759"/>
<feature type="repeat" description="ANK" evidence="3">
    <location>
        <begin position="36"/>
        <end position="68"/>
    </location>
</feature>
<evidence type="ECO:0000256" key="3">
    <source>
        <dbReference type="PROSITE-ProRule" id="PRU00023"/>
    </source>
</evidence>
<dbReference type="InterPro" id="IPR002110">
    <property type="entry name" value="Ankyrin_rpt"/>
</dbReference>
<feature type="repeat" description="ANK" evidence="3">
    <location>
        <begin position="292"/>
        <end position="324"/>
    </location>
</feature>
<dbReference type="EMBL" id="JAEHOE010000009">
    <property type="protein sequence ID" value="KAG2498546.1"/>
    <property type="molecule type" value="Genomic_DNA"/>
</dbReference>
<keyword evidence="1" id="KW-0677">Repeat</keyword>
<dbReference type="PANTHER" id="PTHR24171:SF8">
    <property type="entry name" value="BRCA1-ASSOCIATED RING DOMAIN PROTEIN 1"/>
    <property type="match status" value="1"/>
</dbReference>
<comment type="caution">
    <text evidence="5">The sequence shown here is derived from an EMBL/GenBank/DDBJ whole genome shotgun (WGS) entry which is preliminary data.</text>
</comment>
<organism evidence="5 6">
    <name type="scientific">Edaphochlamys debaryana</name>
    <dbReference type="NCBI Taxonomy" id="47281"/>
    <lineage>
        <taxon>Eukaryota</taxon>
        <taxon>Viridiplantae</taxon>
        <taxon>Chlorophyta</taxon>
        <taxon>core chlorophytes</taxon>
        <taxon>Chlorophyceae</taxon>
        <taxon>CS clade</taxon>
        <taxon>Chlamydomonadales</taxon>
        <taxon>Chlamydomonadales incertae sedis</taxon>
        <taxon>Edaphochlamys</taxon>
    </lineage>
</organism>
<dbReference type="Pfam" id="PF12796">
    <property type="entry name" value="Ank_2"/>
    <property type="match status" value="3"/>
</dbReference>
<evidence type="ECO:0000256" key="1">
    <source>
        <dbReference type="ARBA" id="ARBA00022737"/>
    </source>
</evidence>
<accession>A0A835YCY2</accession>
<gene>
    <name evidence="5" type="ORF">HYH03_003297</name>
</gene>
<feature type="repeat" description="ANK" evidence="3">
    <location>
        <begin position="325"/>
        <end position="349"/>
    </location>
</feature>
<keyword evidence="6" id="KW-1185">Reference proteome</keyword>
<feature type="repeat" description="ANK" evidence="3">
    <location>
        <begin position="360"/>
        <end position="392"/>
    </location>
</feature>
<proteinExistence type="predicted"/>
<dbReference type="InterPro" id="IPR036770">
    <property type="entry name" value="Ankyrin_rpt-contain_sf"/>
</dbReference>
<feature type="region of interest" description="Disordered" evidence="4">
    <location>
        <begin position="419"/>
        <end position="444"/>
    </location>
</feature>
<keyword evidence="2 3" id="KW-0040">ANK repeat</keyword>
<feature type="repeat" description="ANK" evidence="3">
    <location>
        <begin position="203"/>
        <end position="224"/>
    </location>
</feature>
<dbReference type="SMART" id="SM00248">
    <property type="entry name" value="ANK"/>
    <property type="match status" value="9"/>
</dbReference>
<dbReference type="GO" id="GO:0085020">
    <property type="term" value="P:protein K6-linked ubiquitination"/>
    <property type="evidence" value="ECO:0007669"/>
    <property type="project" value="TreeGrafter"/>
</dbReference>
<dbReference type="AlphaFoldDB" id="A0A835YCY2"/>
<dbReference type="PANTHER" id="PTHR24171">
    <property type="entry name" value="ANKYRIN REPEAT DOMAIN-CONTAINING PROTEIN 39-RELATED"/>
    <property type="match status" value="1"/>
</dbReference>
<evidence type="ECO:0000313" key="5">
    <source>
        <dbReference type="EMBL" id="KAG2498546.1"/>
    </source>
</evidence>
<feature type="compositionally biased region" description="Basic and acidic residues" evidence="4">
    <location>
        <begin position="426"/>
        <end position="438"/>
    </location>
</feature>
<dbReference type="PROSITE" id="PS50297">
    <property type="entry name" value="ANK_REP_REGION"/>
    <property type="match status" value="8"/>
</dbReference>
<name>A0A835YCY2_9CHLO</name>
<feature type="repeat" description="ANK" evidence="3">
    <location>
        <begin position="258"/>
        <end position="282"/>
    </location>
</feature>
<dbReference type="Gene3D" id="1.25.40.20">
    <property type="entry name" value="Ankyrin repeat-containing domain"/>
    <property type="match status" value="4"/>
</dbReference>
<sequence>MSAPLPLLALARDNKAEELRRLVNEGGLHPDAANEFGQTALHVAALWGNINAVKVLLELGADVNVTNSRGTTPLHFAAAAKKDAMGTCRALLDAGADQEAVDLNGRQPYEMANEEDVRSLLGGPDTRIFEAATRGDAAALRGLIEDAAKAAAAAGGGAKPLSLRVVDSEGNTPLGLAIAAESLETVKVMLDHDPAMVNYPDMSGSTPLHAAVEAGNLDVVRHLLACSNPPAELNVQKMHESEYAQGNWMLAGNAIEPFDATPLHMAVEAGDVELVKLLLGTGRCSVNLLNFDRASPLHLALEAGDEDIARALLAAGADPDLPNPDFKSPLHLAASRGKMSLLRLLLEDGKASVAKAVSEDGWTPLQLAARGGAADKVDALLQAGANPGAANNQGNTALHLAAVNGHTPVAHLLLGAGAPKDAANSEGKRPADVAKTPELKTLLS</sequence>
<dbReference type="PRINTS" id="PR01415">
    <property type="entry name" value="ANKYRIN"/>
</dbReference>
<evidence type="ECO:0000256" key="4">
    <source>
        <dbReference type="SAM" id="MobiDB-lite"/>
    </source>
</evidence>
<dbReference type="PROSITE" id="PS50088">
    <property type="entry name" value="ANK_REPEAT"/>
    <property type="match status" value="8"/>
</dbReference>
<evidence type="ECO:0000313" key="6">
    <source>
        <dbReference type="Proteomes" id="UP000612055"/>
    </source>
</evidence>
<evidence type="ECO:0000256" key="2">
    <source>
        <dbReference type="ARBA" id="ARBA00023043"/>
    </source>
</evidence>
<feature type="repeat" description="ANK" evidence="3">
    <location>
        <begin position="393"/>
        <end position="425"/>
    </location>
</feature>
<feature type="repeat" description="ANK" evidence="3">
    <location>
        <begin position="69"/>
        <end position="103"/>
    </location>
</feature>
<dbReference type="GO" id="GO:0004842">
    <property type="term" value="F:ubiquitin-protein transferase activity"/>
    <property type="evidence" value="ECO:0007669"/>
    <property type="project" value="TreeGrafter"/>
</dbReference>